<dbReference type="AlphaFoldDB" id="A0A9P6XCS0"/>
<keyword evidence="2" id="KW-1185">Reference proteome</keyword>
<gene>
    <name evidence="1" type="ORF">G6F64_004424</name>
</gene>
<organism evidence="1 2">
    <name type="scientific">Rhizopus oryzae</name>
    <name type="common">Mucormycosis agent</name>
    <name type="synonym">Rhizopus arrhizus var. delemar</name>
    <dbReference type="NCBI Taxonomy" id="64495"/>
    <lineage>
        <taxon>Eukaryota</taxon>
        <taxon>Fungi</taxon>
        <taxon>Fungi incertae sedis</taxon>
        <taxon>Mucoromycota</taxon>
        <taxon>Mucoromycotina</taxon>
        <taxon>Mucoromycetes</taxon>
        <taxon>Mucorales</taxon>
        <taxon>Mucorineae</taxon>
        <taxon>Rhizopodaceae</taxon>
        <taxon>Rhizopus</taxon>
    </lineage>
</organism>
<protein>
    <submittedName>
        <fullName evidence="1">Uncharacterized protein</fullName>
    </submittedName>
</protein>
<evidence type="ECO:0000313" key="1">
    <source>
        <dbReference type="EMBL" id="KAG1310627.1"/>
    </source>
</evidence>
<dbReference type="Proteomes" id="UP000716291">
    <property type="component" value="Unassembled WGS sequence"/>
</dbReference>
<comment type="caution">
    <text evidence="1">The sequence shown here is derived from an EMBL/GenBank/DDBJ whole genome shotgun (WGS) entry which is preliminary data.</text>
</comment>
<name>A0A9P6XCS0_RHIOR</name>
<accession>A0A9P6XCS0</accession>
<dbReference type="OrthoDB" id="2271284at2759"/>
<dbReference type="EMBL" id="JAANQT010000483">
    <property type="protein sequence ID" value="KAG1310627.1"/>
    <property type="molecule type" value="Genomic_DNA"/>
</dbReference>
<proteinExistence type="predicted"/>
<sequence length="111" mass="12899">MASWLPDGALKPCTHHPNSMLTKPHAITCLHMHRRLQMPHTIADPLYFLLNKLHHRKKASTEQNRLRYSAWSVQWSTLCQLLFELDHLHHGKIPPETPPLGSKLITWLCNN</sequence>
<evidence type="ECO:0000313" key="2">
    <source>
        <dbReference type="Proteomes" id="UP000716291"/>
    </source>
</evidence>
<reference evidence="1" key="1">
    <citation type="journal article" date="2020" name="Microb. Genom.">
        <title>Genetic diversity of clinical and environmental Mucorales isolates obtained from an investigation of mucormycosis cases among solid organ transplant recipients.</title>
        <authorList>
            <person name="Nguyen M.H."/>
            <person name="Kaul D."/>
            <person name="Muto C."/>
            <person name="Cheng S.J."/>
            <person name="Richter R.A."/>
            <person name="Bruno V.M."/>
            <person name="Liu G."/>
            <person name="Beyhan S."/>
            <person name="Sundermann A.J."/>
            <person name="Mounaud S."/>
            <person name="Pasculle A.W."/>
            <person name="Nierman W.C."/>
            <person name="Driscoll E."/>
            <person name="Cumbie R."/>
            <person name="Clancy C.J."/>
            <person name="Dupont C.L."/>
        </authorList>
    </citation>
    <scope>NUCLEOTIDE SEQUENCE</scope>
    <source>
        <strain evidence="1">GL11</strain>
    </source>
</reference>